<accession>A0ABT5EHR8</accession>
<protein>
    <submittedName>
        <fullName evidence="1">Uncharacterized protein</fullName>
    </submittedName>
</protein>
<name>A0ABT5EHR8_9BACT</name>
<reference evidence="1 2" key="1">
    <citation type="submission" date="2022-11" db="EMBL/GenBank/DDBJ databases">
        <title>Minimal conservation of predation-associated metabolite biosynthetic gene clusters underscores biosynthetic potential of Myxococcota including descriptions for ten novel species: Archangium lansinium sp. nov., Myxococcus landrumus sp. nov., Nannocystis bai.</title>
        <authorList>
            <person name="Ahearne A."/>
            <person name="Stevens C."/>
            <person name="Dowd S."/>
        </authorList>
    </citation>
    <scope>NUCLEOTIDE SEQUENCE [LARGE SCALE GENOMIC DNA]</scope>
    <source>
        <strain evidence="1 2">RJM3</strain>
    </source>
</reference>
<evidence type="ECO:0000313" key="2">
    <source>
        <dbReference type="Proteomes" id="UP001221411"/>
    </source>
</evidence>
<comment type="caution">
    <text evidence="1">The sequence shown here is derived from an EMBL/GenBank/DDBJ whole genome shotgun (WGS) entry which is preliminary data.</text>
</comment>
<evidence type="ECO:0000313" key="1">
    <source>
        <dbReference type="EMBL" id="MDC0741365.1"/>
    </source>
</evidence>
<dbReference type="Proteomes" id="UP001221411">
    <property type="component" value="Unassembled WGS sequence"/>
</dbReference>
<organism evidence="1 2">
    <name type="scientific">Polyangium mundeleinium</name>
    <dbReference type="NCBI Taxonomy" id="2995306"/>
    <lineage>
        <taxon>Bacteria</taxon>
        <taxon>Pseudomonadati</taxon>
        <taxon>Myxococcota</taxon>
        <taxon>Polyangia</taxon>
        <taxon>Polyangiales</taxon>
        <taxon>Polyangiaceae</taxon>
        <taxon>Polyangium</taxon>
    </lineage>
</organism>
<gene>
    <name evidence="1" type="ORF">POL67_08415</name>
</gene>
<dbReference type="RefSeq" id="WP_271916588.1">
    <property type="nucleotide sequence ID" value="NZ_JAQNDO010000001.1"/>
</dbReference>
<proteinExistence type="predicted"/>
<dbReference type="EMBL" id="JAQNDO010000001">
    <property type="protein sequence ID" value="MDC0741365.1"/>
    <property type="molecule type" value="Genomic_DNA"/>
</dbReference>
<keyword evidence="2" id="KW-1185">Reference proteome</keyword>
<sequence length="295" mass="30719">MPLGSEPTNPAQGTTASSEAAEAVAACPLDRLQPALAWNDQLGGLNLTWEVLDCALQSDVTIEVYFASGPAYADRLETAVFTHVVPAGTAVGQGGPVHVPGGDLSNDPAGTTHLIATGKPTTLVGPIADVRIVFGANADAGAVSAGMTDIVKDGLRAAGAAVGTITSTARTPADQARAMFNNIQNTGTAEQQQLYGPAGDAVIQRYIDATQNLTPAQIQAQSTQIQQAMTDEINAQGPENVSRHCGDPAVRSVVDISYNSFNATNRPLFRTSVSARVTRLLDEPNNNCFHLELTN</sequence>